<dbReference type="GO" id="GO:0005524">
    <property type="term" value="F:ATP binding"/>
    <property type="evidence" value="ECO:0007669"/>
    <property type="project" value="UniProtKB-KW"/>
</dbReference>
<evidence type="ECO:0000259" key="1">
    <source>
        <dbReference type="Pfam" id="PF01695"/>
    </source>
</evidence>
<gene>
    <name evidence="2" type="ORF">J4032_01120</name>
</gene>
<organism evidence="2 3">
    <name type="scientific">Streptomyces formicae</name>
    <dbReference type="NCBI Taxonomy" id="1616117"/>
    <lineage>
        <taxon>Bacteria</taxon>
        <taxon>Bacillati</taxon>
        <taxon>Actinomycetota</taxon>
        <taxon>Actinomycetes</taxon>
        <taxon>Kitasatosporales</taxon>
        <taxon>Streptomycetaceae</taxon>
        <taxon>Streptomyces</taxon>
    </lineage>
</organism>
<dbReference type="EMBL" id="CP071872">
    <property type="protein sequence ID" value="UNM10296.1"/>
    <property type="molecule type" value="Genomic_DNA"/>
</dbReference>
<evidence type="ECO:0000313" key="3">
    <source>
        <dbReference type="Proteomes" id="UP000828924"/>
    </source>
</evidence>
<feature type="domain" description="IstB-like ATP-binding" evidence="1">
    <location>
        <begin position="69"/>
        <end position="93"/>
    </location>
</feature>
<keyword evidence="2" id="KW-0067">ATP-binding</keyword>
<dbReference type="PROSITE" id="PS00039">
    <property type="entry name" value="DEAD_ATP_HELICASE"/>
    <property type="match status" value="1"/>
</dbReference>
<proteinExistence type="predicted"/>
<protein>
    <submittedName>
        <fullName evidence="2">ATP-binding protein</fullName>
    </submittedName>
</protein>
<feature type="domain" description="IstB-like ATP-binding" evidence="1">
    <location>
        <begin position="10"/>
        <end position="67"/>
    </location>
</feature>
<name>A0ABY3WID9_9ACTN</name>
<accession>A0ABY3WID9</accession>
<reference evidence="2 3" key="1">
    <citation type="submission" date="2021-03" db="EMBL/GenBank/DDBJ databases">
        <title>Complete genome of Streptomyces formicae strain 1H-GS9 (DSM 100524).</title>
        <authorList>
            <person name="Atanasov K.E."/>
            <person name="Altabella T."/>
            <person name="Ferrer A."/>
        </authorList>
    </citation>
    <scope>NUCLEOTIDE SEQUENCE [LARGE SCALE GENOMIC DNA]</scope>
    <source>
        <strain evidence="2 3">1H-GS9</strain>
    </source>
</reference>
<dbReference type="Pfam" id="PF01695">
    <property type="entry name" value="IstB_IS21"/>
    <property type="match status" value="2"/>
</dbReference>
<dbReference type="Proteomes" id="UP000828924">
    <property type="component" value="Chromosome"/>
</dbReference>
<keyword evidence="3" id="KW-1185">Reference proteome</keyword>
<evidence type="ECO:0000313" key="2">
    <source>
        <dbReference type="EMBL" id="UNM10296.1"/>
    </source>
</evidence>
<dbReference type="InterPro" id="IPR000629">
    <property type="entry name" value="RNA-helicase_DEAD-box_CS"/>
</dbReference>
<keyword evidence="2" id="KW-0547">Nucleotide-binding</keyword>
<dbReference type="InterPro" id="IPR002611">
    <property type="entry name" value="IstB_ATP-bd"/>
</dbReference>
<sequence length="101" mass="11015">MSELTGNRIGTTAGKTHIVIAACRAGYSICITSLDDMVCNLKAVEETGRLTRKLGTCLRPGVHVVDEADRLLHHCEAISINGPSYRLKNRLKAIEHETEVA</sequence>